<name>A0A0B8QL81_9VIBR</name>
<organism evidence="1 2">
    <name type="scientific">Vibrio ishigakensis</name>
    <dbReference type="NCBI Taxonomy" id="1481914"/>
    <lineage>
        <taxon>Bacteria</taxon>
        <taxon>Pseudomonadati</taxon>
        <taxon>Pseudomonadota</taxon>
        <taxon>Gammaproteobacteria</taxon>
        <taxon>Vibrionales</taxon>
        <taxon>Vibrionaceae</taxon>
        <taxon>Vibrio</taxon>
    </lineage>
</organism>
<dbReference type="Proteomes" id="UP000031666">
    <property type="component" value="Unassembled WGS sequence"/>
</dbReference>
<sequence>MSATPLQAETFESKQIDGKFQNSEISYSTGWAISTVQ</sequence>
<accession>A0A0B8QL81</accession>
<evidence type="ECO:0000313" key="1">
    <source>
        <dbReference type="EMBL" id="GAM75833.1"/>
    </source>
</evidence>
<evidence type="ECO:0000313" key="2">
    <source>
        <dbReference type="Proteomes" id="UP000031666"/>
    </source>
</evidence>
<reference evidence="1 2" key="1">
    <citation type="submission" date="2015-01" db="EMBL/GenBank/DDBJ databases">
        <title>Vibrio sp. C94 JCM 19241 whole genome shotgun sequence.</title>
        <authorList>
            <person name="Sawabe T."/>
            <person name="Meirelles P."/>
            <person name="Feng G."/>
            <person name="Sayaka M."/>
            <person name="Hattori M."/>
            <person name="Ohkuma M."/>
        </authorList>
    </citation>
    <scope>NUCLEOTIDE SEQUENCE [LARGE SCALE GENOMIC DNA]</scope>
    <source>
        <strain evidence="2">JCM 19241</strain>
    </source>
</reference>
<protein>
    <submittedName>
        <fullName evidence="1">Uncharacterized protein</fullName>
    </submittedName>
</protein>
<reference evidence="1 2" key="2">
    <citation type="submission" date="2015-01" db="EMBL/GenBank/DDBJ databases">
        <authorList>
            <consortium name="NBRP consortium"/>
            <person name="Sawabe T."/>
            <person name="Meirelles P."/>
            <person name="Feng G."/>
            <person name="Sayaka M."/>
            <person name="Hattori M."/>
            <person name="Ohkuma M."/>
        </authorList>
    </citation>
    <scope>NUCLEOTIDE SEQUENCE [LARGE SCALE GENOMIC DNA]</scope>
    <source>
        <strain evidence="2">JCM 19241</strain>
    </source>
</reference>
<dbReference type="AlphaFoldDB" id="A0A0B8QL81"/>
<comment type="caution">
    <text evidence="1">The sequence shown here is derived from an EMBL/GenBank/DDBJ whole genome shotgun (WGS) entry which is preliminary data.</text>
</comment>
<dbReference type="EMBL" id="BBSC01000005">
    <property type="protein sequence ID" value="GAM75833.1"/>
    <property type="molecule type" value="Genomic_DNA"/>
</dbReference>
<gene>
    <name evidence="1" type="ORF">JCM19241_131</name>
</gene>
<proteinExistence type="predicted"/>
<dbReference type="STRING" id="1481914.JCM19241_131"/>